<dbReference type="InterPro" id="IPR002941">
    <property type="entry name" value="DNA_methylase_N4/N6"/>
</dbReference>
<feature type="region of interest" description="Disordered" evidence="6">
    <location>
        <begin position="1"/>
        <end position="36"/>
    </location>
</feature>
<dbReference type="GO" id="GO:0032259">
    <property type="term" value="P:methylation"/>
    <property type="evidence" value="ECO:0007669"/>
    <property type="project" value="UniProtKB-KW"/>
</dbReference>
<dbReference type="OrthoDB" id="7806498at2"/>
<evidence type="ECO:0000256" key="3">
    <source>
        <dbReference type="ARBA" id="ARBA00022679"/>
    </source>
</evidence>
<dbReference type="InterPro" id="IPR001091">
    <property type="entry name" value="RM_Methyltransferase"/>
</dbReference>
<keyword evidence="2 8" id="KW-0489">Methyltransferase</keyword>
<dbReference type="PRINTS" id="PR00508">
    <property type="entry name" value="S21N4MTFRASE"/>
</dbReference>
<sequence length="483" mass="52209">MTTPTIRQRTRPVSASPCASTPLGIAEGHSAGTSTTPSLKVVYRPLATLLPSARNARTHSKRQVHKIAASLRQFGFVSPILIDAAGEIIAGHGRLAAAQEIGLAEVPTICLDHMSEADRRAYRIADNRLAELAGWDEEILRLEFIDLAAIDLDLPEITGFETPEIELIVDGPATAKAGRPDPLDELPAIPEGTAVTRLGDTWQMGDHAARCGDARNPADYAALMAGELAALVFTDPPYNVAVDGHVGGLGRTKHREFAMASGEMSKPQFIAFLRDVFACMADASSDGSIHFTCIDWAHLHEMLEAGHAVYDELKNILVWAKTNGGMGSLYRSQHELIPVWKKGRAPHVNNVQLGKYGRYRTNVWTYAGVNTFRRGRMEELSAHPTVKPCALVMDAIKDCSKPGSLVLDPFGGSGTTLIAAQKTRRRARLLELDPLYVDVVVRRWQALTGLEARHATTGQTFAAVAAERAGAAPTQAGEARHDA</sequence>
<dbReference type="AlphaFoldDB" id="A0A5B2VA97"/>
<dbReference type="GO" id="GO:0045881">
    <property type="term" value="P:positive regulation of sporulation resulting in formation of a cellular spore"/>
    <property type="evidence" value="ECO:0007669"/>
    <property type="project" value="TreeGrafter"/>
</dbReference>
<dbReference type="Gene3D" id="3.40.50.150">
    <property type="entry name" value="Vaccinia Virus protein VP39"/>
    <property type="match status" value="1"/>
</dbReference>
<proteinExistence type="inferred from homology"/>
<dbReference type="InterPro" id="IPR036086">
    <property type="entry name" value="ParB/Sulfiredoxin_sf"/>
</dbReference>
<evidence type="ECO:0000256" key="6">
    <source>
        <dbReference type="SAM" id="MobiDB-lite"/>
    </source>
</evidence>
<evidence type="ECO:0000256" key="1">
    <source>
        <dbReference type="ARBA" id="ARBA00006594"/>
    </source>
</evidence>
<dbReference type="InterPro" id="IPR003115">
    <property type="entry name" value="ParB_N"/>
</dbReference>
<dbReference type="GO" id="GO:0008170">
    <property type="term" value="F:N-methyltransferase activity"/>
    <property type="evidence" value="ECO:0007669"/>
    <property type="project" value="InterPro"/>
</dbReference>
<accession>A0A5B2VA97</accession>
<gene>
    <name evidence="8" type="ORF">F0L46_14975</name>
</gene>
<keyword evidence="3 8" id="KW-0808">Transferase</keyword>
<dbReference type="PANTHER" id="PTHR33375">
    <property type="entry name" value="CHROMOSOME-PARTITIONING PROTEIN PARB-RELATED"/>
    <property type="match status" value="1"/>
</dbReference>
<comment type="catalytic activity">
    <reaction evidence="4">
        <text>a 2'-deoxyadenosine in DNA + S-adenosyl-L-methionine = an N(6)-methyl-2'-deoxyadenosine in DNA + S-adenosyl-L-homocysteine + H(+)</text>
        <dbReference type="Rhea" id="RHEA:15197"/>
        <dbReference type="Rhea" id="RHEA-COMP:12418"/>
        <dbReference type="Rhea" id="RHEA-COMP:12419"/>
        <dbReference type="ChEBI" id="CHEBI:15378"/>
        <dbReference type="ChEBI" id="CHEBI:57856"/>
        <dbReference type="ChEBI" id="CHEBI:59789"/>
        <dbReference type="ChEBI" id="CHEBI:90615"/>
        <dbReference type="ChEBI" id="CHEBI:90616"/>
        <dbReference type="EC" id="2.1.1.72"/>
    </reaction>
</comment>
<organism evidence="8 9">
    <name type="scientific">Salinarimonas soli</name>
    <dbReference type="NCBI Taxonomy" id="1638099"/>
    <lineage>
        <taxon>Bacteria</taxon>
        <taxon>Pseudomonadati</taxon>
        <taxon>Pseudomonadota</taxon>
        <taxon>Alphaproteobacteria</taxon>
        <taxon>Hyphomicrobiales</taxon>
        <taxon>Salinarimonadaceae</taxon>
        <taxon>Salinarimonas</taxon>
    </lineage>
</organism>
<comment type="caution">
    <text evidence="8">The sequence shown here is derived from an EMBL/GenBank/DDBJ whole genome shotgun (WGS) entry which is preliminary data.</text>
</comment>
<dbReference type="PIRSF" id="PIRSF036758">
    <property type="entry name" value="Aden_M_ParB"/>
    <property type="match status" value="1"/>
</dbReference>
<comment type="similarity">
    <text evidence="1 5">Belongs to the N(4)/N(6)-methyltransferase family.</text>
</comment>
<dbReference type="SUPFAM" id="SSF53335">
    <property type="entry name" value="S-adenosyl-L-methionine-dependent methyltransferases"/>
    <property type="match status" value="1"/>
</dbReference>
<evidence type="ECO:0000313" key="9">
    <source>
        <dbReference type="Proteomes" id="UP000323142"/>
    </source>
</evidence>
<dbReference type="GO" id="GO:0009007">
    <property type="term" value="F:site-specific DNA-methyltransferase (adenine-specific) activity"/>
    <property type="evidence" value="ECO:0007669"/>
    <property type="project" value="UniProtKB-EC"/>
</dbReference>
<evidence type="ECO:0000256" key="4">
    <source>
        <dbReference type="ARBA" id="ARBA00047942"/>
    </source>
</evidence>
<dbReference type="GO" id="GO:0005694">
    <property type="term" value="C:chromosome"/>
    <property type="evidence" value="ECO:0007669"/>
    <property type="project" value="TreeGrafter"/>
</dbReference>
<dbReference type="PROSITE" id="PS00092">
    <property type="entry name" value="N6_MTASE"/>
    <property type="match status" value="1"/>
</dbReference>
<evidence type="ECO:0000256" key="5">
    <source>
        <dbReference type="RuleBase" id="RU362026"/>
    </source>
</evidence>
<reference evidence="8 9" key="2">
    <citation type="submission" date="2019-09" db="EMBL/GenBank/DDBJ databases">
        <authorList>
            <person name="Jin C."/>
        </authorList>
    </citation>
    <scope>NUCLEOTIDE SEQUENCE [LARGE SCALE GENOMIC DNA]</scope>
    <source>
        <strain evidence="8 9">BN140002</strain>
    </source>
</reference>
<dbReference type="InterPro" id="IPR050336">
    <property type="entry name" value="Chromosome_partition/occlusion"/>
</dbReference>
<dbReference type="EMBL" id="VUOA01000027">
    <property type="protein sequence ID" value="KAA2236443.1"/>
    <property type="molecule type" value="Genomic_DNA"/>
</dbReference>
<dbReference type="Pfam" id="PF01555">
    <property type="entry name" value="N6_N4_Mtase"/>
    <property type="match status" value="1"/>
</dbReference>
<reference evidence="8 9" key="1">
    <citation type="submission" date="2019-09" db="EMBL/GenBank/DDBJ databases">
        <title>Salinarimonas rosea gen. nov., sp. nov., a new member of the a-2 subgroup of the Proteobacteria.</title>
        <authorList>
            <person name="Liu J."/>
        </authorList>
    </citation>
    <scope>NUCLEOTIDE SEQUENCE [LARGE SCALE GENOMIC DNA]</scope>
    <source>
        <strain evidence="8 9">BN140002</strain>
    </source>
</reference>
<feature type="domain" description="ParB-like N-terminal" evidence="7">
    <location>
        <begin position="42"/>
        <end position="128"/>
    </location>
</feature>
<dbReference type="InterPro" id="IPR029063">
    <property type="entry name" value="SAM-dependent_MTases_sf"/>
</dbReference>
<dbReference type="InterPro" id="IPR015840">
    <property type="entry name" value="DNA_MeTrfase_ParB"/>
</dbReference>
<protein>
    <recommendedName>
        <fullName evidence="5">Methyltransferase</fullName>
        <ecNumber evidence="5">2.1.1.-</ecNumber>
    </recommendedName>
</protein>
<keyword evidence="9" id="KW-1185">Reference proteome</keyword>
<dbReference type="GO" id="GO:0003677">
    <property type="term" value="F:DNA binding"/>
    <property type="evidence" value="ECO:0007669"/>
    <property type="project" value="InterPro"/>
</dbReference>
<name>A0A5B2VA97_9HYPH</name>
<dbReference type="CDD" id="cd16403">
    <property type="entry name" value="ParB_N_like_MT"/>
    <property type="match status" value="1"/>
</dbReference>
<feature type="compositionally biased region" description="Polar residues" evidence="6">
    <location>
        <begin position="1"/>
        <end position="19"/>
    </location>
</feature>
<dbReference type="Pfam" id="PF02195">
    <property type="entry name" value="ParB_N"/>
    <property type="match status" value="1"/>
</dbReference>
<dbReference type="SMART" id="SM00470">
    <property type="entry name" value="ParB"/>
    <property type="match status" value="1"/>
</dbReference>
<dbReference type="SUPFAM" id="SSF110849">
    <property type="entry name" value="ParB/Sulfiredoxin"/>
    <property type="match status" value="1"/>
</dbReference>
<dbReference type="PANTHER" id="PTHR33375:SF1">
    <property type="entry name" value="CHROMOSOME-PARTITIONING PROTEIN PARB-RELATED"/>
    <property type="match status" value="1"/>
</dbReference>
<evidence type="ECO:0000259" key="7">
    <source>
        <dbReference type="SMART" id="SM00470"/>
    </source>
</evidence>
<dbReference type="GO" id="GO:0007059">
    <property type="term" value="P:chromosome segregation"/>
    <property type="evidence" value="ECO:0007669"/>
    <property type="project" value="TreeGrafter"/>
</dbReference>
<dbReference type="Proteomes" id="UP000323142">
    <property type="component" value="Unassembled WGS sequence"/>
</dbReference>
<evidence type="ECO:0000313" key="8">
    <source>
        <dbReference type="EMBL" id="KAA2236443.1"/>
    </source>
</evidence>
<dbReference type="InterPro" id="IPR002052">
    <property type="entry name" value="DNA_methylase_N6_adenine_CS"/>
</dbReference>
<dbReference type="Gene3D" id="3.90.1530.10">
    <property type="entry name" value="Conserved hypothetical protein from pyrococcus furiosus pfu- 392566-001, ParB domain"/>
    <property type="match status" value="1"/>
</dbReference>
<dbReference type="EC" id="2.1.1.-" evidence="5"/>
<evidence type="ECO:0000256" key="2">
    <source>
        <dbReference type="ARBA" id="ARBA00022603"/>
    </source>
</evidence>